<evidence type="ECO:0000313" key="2">
    <source>
        <dbReference type="Proteomes" id="UP000789920"/>
    </source>
</evidence>
<feature type="non-terminal residue" evidence="1">
    <location>
        <position position="1"/>
    </location>
</feature>
<name>A0ACA9SBG6_9GLOM</name>
<comment type="caution">
    <text evidence="1">The sequence shown here is derived from an EMBL/GenBank/DDBJ whole genome shotgun (WGS) entry which is preliminary data.</text>
</comment>
<accession>A0ACA9SBG6</accession>
<dbReference type="Proteomes" id="UP000789920">
    <property type="component" value="Unassembled WGS sequence"/>
</dbReference>
<protein>
    <submittedName>
        <fullName evidence="1">28526_t:CDS:1</fullName>
    </submittedName>
</protein>
<dbReference type="EMBL" id="CAJVQC010105377">
    <property type="protein sequence ID" value="CAG8833028.1"/>
    <property type="molecule type" value="Genomic_DNA"/>
</dbReference>
<feature type="non-terminal residue" evidence="1">
    <location>
        <position position="235"/>
    </location>
</feature>
<proteinExistence type="predicted"/>
<organism evidence="1 2">
    <name type="scientific">Racocetra persica</name>
    <dbReference type="NCBI Taxonomy" id="160502"/>
    <lineage>
        <taxon>Eukaryota</taxon>
        <taxon>Fungi</taxon>
        <taxon>Fungi incertae sedis</taxon>
        <taxon>Mucoromycota</taxon>
        <taxon>Glomeromycotina</taxon>
        <taxon>Glomeromycetes</taxon>
        <taxon>Diversisporales</taxon>
        <taxon>Gigasporaceae</taxon>
        <taxon>Racocetra</taxon>
    </lineage>
</organism>
<sequence length="235" mass="26194">IHSTTAQVLIDIITISQSSNPEQGGVGPNALSRELISEKTVARLVNYMLDLEAPNSTSTLTNGVNILMQIIQKNNCDFNEESTPTLSPHQPHPIVDLSDMLRVLANRIGDFKSLLENPKSVSGQIDTTIGKMVPLGFERFKICELFAELLHCSNMSLLNIVRHEVPINGFYGLEDVEGYQTNEIGGIFQMQEKDNSQTVQTSRIGEDFQIQEKDYNQTTQTNEIGEVLKIQEKDS</sequence>
<keyword evidence="2" id="KW-1185">Reference proteome</keyword>
<gene>
    <name evidence="1" type="ORF">RPERSI_LOCUS28677</name>
</gene>
<evidence type="ECO:0000313" key="1">
    <source>
        <dbReference type="EMBL" id="CAG8833028.1"/>
    </source>
</evidence>
<reference evidence="1" key="1">
    <citation type="submission" date="2021-06" db="EMBL/GenBank/DDBJ databases">
        <authorList>
            <person name="Kallberg Y."/>
            <person name="Tangrot J."/>
            <person name="Rosling A."/>
        </authorList>
    </citation>
    <scope>NUCLEOTIDE SEQUENCE</scope>
    <source>
        <strain evidence="1">MA461A</strain>
    </source>
</reference>